<dbReference type="eggNOG" id="ENOG502TI1V">
    <property type="taxonomic scope" value="Eukaryota"/>
</dbReference>
<accession>G0MM77</accession>
<evidence type="ECO:0000313" key="1">
    <source>
        <dbReference type="EMBL" id="EGT36569.1"/>
    </source>
</evidence>
<proteinExistence type="predicted"/>
<reference evidence="2" key="1">
    <citation type="submission" date="2011-07" db="EMBL/GenBank/DDBJ databases">
        <authorList>
            <consortium name="Caenorhabditis brenneri Sequencing and Analysis Consortium"/>
            <person name="Wilson R.K."/>
        </authorList>
    </citation>
    <scope>NUCLEOTIDE SEQUENCE [LARGE SCALE GENOMIC DNA]</scope>
    <source>
        <strain evidence="2">PB2801</strain>
    </source>
</reference>
<dbReference type="HOGENOM" id="CLU_977367_0_0_1"/>
<sequence length="285" mass="33216">MSLSSEDLQVLNSLHETYHNQPIDSSKIEELYFESGFNKWKTEIAIRSYLNTKAVPPPQKKMFPTVPTQQQQPVKVVKVPHHEYNWFEERQKEILDHEMKDIEGQINNLVRGRNLDLAKLSDIPSEHLLFDLHWFLKEHALKYVRESTLKITGTVAKNRARTMSGSVLMPRDQLLRESIRHQVATEPYVFMSKEATWSEAERLANSLEKKPFDVRKAIYNRRQFVNKKIAEALVKFEVVDPRSPVINQIAEIAQTIAINVVHFLETHRKMICDQIMAKPPHQQTA</sequence>
<organism evidence="2">
    <name type="scientific">Caenorhabditis brenneri</name>
    <name type="common">Nematode worm</name>
    <dbReference type="NCBI Taxonomy" id="135651"/>
    <lineage>
        <taxon>Eukaryota</taxon>
        <taxon>Metazoa</taxon>
        <taxon>Ecdysozoa</taxon>
        <taxon>Nematoda</taxon>
        <taxon>Chromadorea</taxon>
        <taxon>Rhabditida</taxon>
        <taxon>Rhabditina</taxon>
        <taxon>Rhabditomorpha</taxon>
        <taxon>Rhabditoidea</taxon>
        <taxon>Rhabditidae</taxon>
        <taxon>Peloderinae</taxon>
        <taxon>Caenorhabditis</taxon>
    </lineage>
</organism>
<name>G0MM77_CAEBE</name>
<protein>
    <submittedName>
        <fullName evidence="1">Uncharacterized protein</fullName>
    </submittedName>
</protein>
<dbReference type="Proteomes" id="UP000008068">
    <property type="component" value="Unassembled WGS sequence"/>
</dbReference>
<dbReference type="AlphaFoldDB" id="G0MM77"/>
<keyword evidence="2" id="KW-1185">Reference proteome</keyword>
<evidence type="ECO:0000313" key="2">
    <source>
        <dbReference type="Proteomes" id="UP000008068"/>
    </source>
</evidence>
<dbReference type="OrthoDB" id="5790322at2759"/>
<gene>
    <name evidence="1" type="ORF">CAEBREN_00062</name>
</gene>
<dbReference type="InParanoid" id="G0MM77"/>
<dbReference type="EMBL" id="GL379801">
    <property type="protein sequence ID" value="EGT36569.1"/>
    <property type="molecule type" value="Genomic_DNA"/>
</dbReference>